<organism evidence="7 8">
    <name type="scientific">Olivibacter domesticus</name>
    <name type="common">Pseudosphingobacterium domesticum</name>
    <dbReference type="NCBI Taxonomy" id="407022"/>
    <lineage>
        <taxon>Bacteria</taxon>
        <taxon>Pseudomonadati</taxon>
        <taxon>Bacteroidota</taxon>
        <taxon>Sphingobacteriia</taxon>
        <taxon>Sphingobacteriales</taxon>
        <taxon>Sphingobacteriaceae</taxon>
        <taxon>Olivibacter</taxon>
    </lineage>
</organism>
<dbReference type="Pfam" id="PF02653">
    <property type="entry name" value="BPD_transp_2"/>
    <property type="match status" value="1"/>
</dbReference>
<keyword evidence="5 6" id="KW-0472">Membrane</keyword>
<feature type="transmembrane region" description="Helical" evidence="6">
    <location>
        <begin position="234"/>
        <end position="258"/>
    </location>
</feature>
<protein>
    <submittedName>
        <fullName evidence="7">Putative ABC transport system permease protein</fullName>
    </submittedName>
</protein>
<feature type="transmembrane region" description="Helical" evidence="6">
    <location>
        <begin position="54"/>
        <end position="76"/>
    </location>
</feature>
<dbReference type="PANTHER" id="PTHR32196">
    <property type="entry name" value="ABC TRANSPORTER PERMEASE PROTEIN YPHD-RELATED-RELATED"/>
    <property type="match status" value="1"/>
</dbReference>
<proteinExistence type="predicted"/>
<dbReference type="OrthoDB" id="9778389at2"/>
<dbReference type="AlphaFoldDB" id="A0A1H7HLR0"/>
<feature type="transmembrane region" description="Helical" evidence="6">
    <location>
        <begin position="170"/>
        <end position="199"/>
    </location>
</feature>
<dbReference type="PANTHER" id="PTHR32196:SF69">
    <property type="entry name" value="BRANCHED-CHAIN AMINO ACID TRANSPORT SYSTEM, PERMEASE PROTEIN"/>
    <property type="match status" value="1"/>
</dbReference>
<reference evidence="8" key="1">
    <citation type="submission" date="2016-10" db="EMBL/GenBank/DDBJ databases">
        <authorList>
            <person name="Varghese N."/>
            <person name="Submissions S."/>
        </authorList>
    </citation>
    <scope>NUCLEOTIDE SEQUENCE [LARGE SCALE GENOMIC DNA]</scope>
    <source>
        <strain evidence="8">DSM 18733</strain>
    </source>
</reference>
<evidence type="ECO:0000256" key="3">
    <source>
        <dbReference type="ARBA" id="ARBA00022692"/>
    </source>
</evidence>
<dbReference type="GO" id="GO:0022857">
    <property type="term" value="F:transmembrane transporter activity"/>
    <property type="evidence" value="ECO:0007669"/>
    <property type="project" value="InterPro"/>
</dbReference>
<evidence type="ECO:0000256" key="2">
    <source>
        <dbReference type="ARBA" id="ARBA00022475"/>
    </source>
</evidence>
<keyword evidence="2" id="KW-1003">Cell membrane</keyword>
<feature type="transmembrane region" description="Helical" evidence="6">
    <location>
        <begin position="128"/>
        <end position="149"/>
    </location>
</feature>
<sequence length="291" mass="31232">MDFYLAAILQALCFTPMCLGIYITLKVFNFPDITTDGSYTLGAVVCALGISNSLPLIVIVPVILISGALAGIATALIHTKLKVNALLSGILVMTALYSVNLSLMGRSNIPLLNRPTFFSFSIIPDTELNIFLITILIISILIVGLNYLLKSDFGLAMRATGNNELMIRSLGVNTASIKIIGLAITNSLVAFSGALVAQFQGFTDINMGIGIVISGLGAVMIAETVIRLFRIESMVLNLCCIIIGVCLFQLVLAFTLSIGIDANLLKLLTSCFVLFIVALPNSKWFKFLNVK</sequence>
<evidence type="ECO:0000256" key="6">
    <source>
        <dbReference type="SAM" id="Phobius"/>
    </source>
</evidence>
<keyword evidence="3 6" id="KW-0812">Transmembrane</keyword>
<evidence type="ECO:0000256" key="1">
    <source>
        <dbReference type="ARBA" id="ARBA00004651"/>
    </source>
</evidence>
<keyword evidence="4 6" id="KW-1133">Transmembrane helix</keyword>
<keyword evidence="8" id="KW-1185">Reference proteome</keyword>
<feature type="transmembrane region" description="Helical" evidence="6">
    <location>
        <begin position="205"/>
        <end position="222"/>
    </location>
</feature>
<accession>A0A1H7HLR0</accession>
<feature type="transmembrane region" description="Helical" evidence="6">
    <location>
        <begin position="264"/>
        <end position="281"/>
    </location>
</feature>
<dbReference type="Proteomes" id="UP000199421">
    <property type="component" value="Unassembled WGS sequence"/>
</dbReference>
<dbReference type="RefSeq" id="WP_093317650.1">
    <property type="nucleotide sequence ID" value="NZ_FOAF01000001.1"/>
</dbReference>
<dbReference type="GO" id="GO:0005886">
    <property type="term" value="C:plasma membrane"/>
    <property type="evidence" value="ECO:0007669"/>
    <property type="project" value="UniProtKB-SubCell"/>
</dbReference>
<evidence type="ECO:0000256" key="5">
    <source>
        <dbReference type="ARBA" id="ARBA00023136"/>
    </source>
</evidence>
<evidence type="ECO:0000313" key="7">
    <source>
        <dbReference type="EMBL" id="SEK51201.1"/>
    </source>
</evidence>
<evidence type="ECO:0000256" key="4">
    <source>
        <dbReference type="ARBA" id="ARBA00022989"/>
    </source>
</evidence>
<gene>
    <name evidence="7" type="ORF">SAMN05661044_00418</name>
</gene>
<evidence type="ECO:0000313" key="8">
    <source>
        <dbReference type="Proteomes" id="UP000199421"/>
    </source>
</evidence>
<dbReference type="CDD" id="cd06574">
    <property type="entry name" value="TM_PBP1_branched-chain-AA_like"/>
    <property type="match status" value="1"/>
</dbReference>
<dbReference type="STRING" id="407022.SAMN05661044_00418"/>
<comment type="subcellular location">
    <subcellularLocation>
        <location evidence="1">Cell membrane</location>
        <topology evidence="1">Multi-pass membrane protein</topology>
    </subcellularLocation>
</comment>
<dbReference type="EMBL" id="FOAF01000001">
    <property type="protein sequence ID" value="SEK51201.1"/>
    <property type="molecule type" value="Genomic_DNA"/>
</dbReference>
<name>A0A1H7HLR0_OLID1</name>
<feature type="transmembrane region" description="Helical" evidence="6">
    <location>
        <begin position="83"/>
        <end position="103"/>
    </location>
</feature>
<dbReference type="InterPro" id="IPR001851">
    <property type="entry name" value="ABC_transp_permease"/>
</dbReference>